<evidence type="ECO:0000313" key="1">
    <source>
        <dbReference type="EMBL" id="EXZ41939.1"/>
    </source>
</evidence>
<dbReference type="PATRIC" id="fig|1339280.3.peg.4704"/>
<dbReference type="EMBL" id="JGDM01000164">
    <property type="protein sequence ID" value="EXZ41939.1"/>
    <property type="molecule type" value="Genomic_DNA"/>
</dbReference>
<organism evidence="1 2">
    <name type="scientific">Bacteroides fragilis str. 2-F-2 #4</name>
    <dbReference type="NCBI Taxonomy" id="1339280"/>
    <lineage>
        <taxon>Bacteria</taxon>
        <taxon>Pseudomonadati</taxon>
        <taxon>Bacteroidota</taxon>
        <taxon>Bacteroidia</taxon>
        <taxon>Bacteroidales</taxon>
        <taxon>Bacteroidaceae</taxon>
        <taxon>Bacteroides</taxon>
    </lineage>
</organism>
<sequence>NYTIKRIASYCLLSKRTIVFHIVGEGEMKSLLEPYTNRYFNVIVEGSIPKERLDAFLLNNIDINLSMGTSALESIKLAIPTIILDFSFKKISLDYNYRWLHDTKDFDMGHQIGANDIQNKNNSIEHMLDTFREFRGELSSISYSYYLKYHSLSSVSGSLITALENISIEWGELDKSFFKRGLLRRIYEYKKYKLR</sequence>
<feature type="non-terminal residue" evidence="1">
    <location>
        <position position="1"/>
    </location>
</feature>
<reference evidence="1 2" key="1">
    <citation type="submission" date="2014-02" db="EMBL/GenBank/DDBJ databases">
        <authorList>
            <person name="Sears C."/>
            <person name="Carroll K."/>
            <person name="Sack B.R."/>
            <person name="Qadri F."/>
            <person name="Myers L.L."/>
            <person name="Chung G.-T."/>
            <person name="Escheverria P."/>
            <person name="Fraser C.M."/>
            <person name="Sadzewicz L."/>
            <person name="Shefchek K.A."/>
            <person name="Tallon L."/>
            <person name="Das S.P."/>
            <person name="Daugherty S."/>
            <person name="Mongodin E.F."/>
        </authorList>
    </citation>
    <scope>NUCLEOTIDE SEQUENCE [LARGE SCALE GENOMIC DNA]</scope>
    <source>
        <strain evidence="1 2">2-F-2 #4</strain>
    </source>
</reference>
<accession>A0A016A4A0</accession>
<dbReference type="AlphaFoldDB" id="A0A016A4A0"/>
<evidence type="ECO:0000313" key="2">
    <source>
        <dbReference type="Proteomes" id="UP000022272"/>
    </source>
</evidence>
<gene>
    <name evidence="1" type="ORF">M076_4947</name>
</gene>
<comment type="caution">
    <text evidence="1">The sequence shown here is derived from an EMBL/GenBank/DDBJ whole genome shotgun (WGS) entry which is preliminary data.</text>
</comment>
<protein>
    <submittedName>
        <fullName evidence="1">Uncharacterized protein</fullName>
    </submittedName>
</protein>
<proteinExistence type="predicted"/>
<name>A0A016A4A0_BACFG</name>
<dbReference type="RefSeq" id="WP_230587826.1">
    <property type="nucleotide sequence ID" value="NZ_JGDM01000164.1"/>
</dbReference>
<dbReference type="Proteomes" id="UP000022272">
    <property type="component" value="Unassembled WGS sequence"/>
</dbReference>